<evidence type="ECO:0000313" key="2">
    <source>
        <dbReference type="Proteomes" id="UP001153269"/>
    </source>
</evidence>
<accession>A0A9N7Z4F9</accession>
<dbReference type="AlphaFoldDB" id="A0A9N7Z4F9"/>
<name>A0A9N7Z4F9_PLEPL</name>
<dbReference type="Proteomes" id="UP001153269">
    <property type="component" value="Unassembled WGS sequence"/>
</dbReference>
<protein>
    <submittedName>
        <fullName evidence="1">Uncharacterized protein</fullName>
    </submittedName>
</protein>
<proteinExistence type="predicted"/>
<gene>
    <name evidence="1" type="ORF">PLEPLA_LOCUS38622</name>
</gene>
<reference evidence="1" key="1">
    <citation type="submission" date="2020-03" db="EMBL/GenBank/DDBJ databases">
        <authorList>
            <person name="Weist P."/>
        </authorList>
    </citation>
    <scope>NUCLEOTIDE SEQUENCE</scope>
</reference>
<keyword evidence="2" id="KW-1185">Reference proteome</keyword>
<evidence type="ECO:0000313" key="1">
    <source>
        <dbReference type="EMBL" id="CAB1450930.1"/>
    </source>
</evidence>
<sequence length="132" mass="14469">MAMTPEQLTWRFVIFKDVHWEFEEIGQLVAILHSLISNGGEMMDTIEHNPSPVPSLPAYSSQRCSGDGEIRAAQTSFCMAASFSCLLGDGQALPGRLPWDPLLLNRIHSAVDGEAAGSHASCLIWLLSVRRC</sequence>
<organism evidence="1 2">
    <name type="scientific">Pleuronectes platessa</name>
    <name type="common">European plaice</name>
    <dbReference type="NCBI Taxonomy" id="8262"/>
    <lineage>
        <taxon>Eukaryota</taxon>
        <taxon>Metazoa</taxon>
        <taxon>Chordata</taxon>
        <taxon>Craniata</taxon>
        <taxon>Vertebrata</taxon>
        <taxon>Euteleostomi</taxon>
        <taxon>Actinopterygii</taxon>
        <taxon>Neopterygii</taxon>
        <taxon>Teleostei</taxon>
        <taxon>Neoteleostei</taxon>
        <taxon>Acanthomorphata</taxon>
        <taxon>Carangaria</taxon>
        <taxon>Pleuronectiformes</taxon>
        <taxon>Pleuronectoidei</taxon>
        <taxon>Pleuronectidae</taxon>
        <taxon>Pleuronectes</taxon>
    </lineage>
</organism>
<dbReference type="EMBL" id="CADEAL010004070">
    <property type="protein sequence ID" value="CAB1450930.1"/>
    <property type="molecule type" value="Genomic_DNA"/>
</dbReference>
<comment type="caution">
    <text evidence="1">The sequence shown here is derived from an EMBL/GenBank/DDBJ whole genome shotgun (WGS) entry which is preliminary data.</text>
</comment>